<dbReference type="Proteomes" id="UP000037251">
    <property type="component" value="Unassembled WGS sequence"/>
</dbReference>
<dbReference type="SMART" id="SM00255">
    <property type="entry name" value="TIR"/>
    <property type="match status" value="1"/>
</dbReference>
<dbReference type="InterPro" id="IPR000157">
    <property type="entry name" value="TIR_dom"/>
</dbReference>
<dbReference type="InterPro" id="IPR035897">
    <property type="entry name" value="Toll_tir_struct_dom_sf"/>
</dbReference>
<dbReference type="PROSITE" id="PS50104">
    <property type="entry name" value="TIR"/>
    <property type="match status" value="1"/>
</dbReference>
<dbReference type="RefSeq" id="WP_053193360.1">
    <property type="nucleotide sequence ID" value="NZ_KQ948988.1"/>
</dbReference>
<dbReference type="AlphaFoldDB" id="A0A0L8KTT1"/>
<dbReference type="Pfam" id="PF13676">
    <property type="entry name" value="TIR_2"/>
    <property type="match status" value="1"/>
</dbReference>
<reference evidence="3" key="1">
    <citation type="submission" date="2015-07" db="EMBL/GenBank/DDBJ databases">
        <authorList>
            <person name="Ju K.-S."/>
            <person name="Doroghazi J.R."/>
            <person name="Metcalf W.W."/>
        </authorList>
    </citation>
    <scope>NUCLEOTIDE SEQUENCE [LARGE SCALE GENOMIC DNA]</scope>
    <source>
        <strain evidence="3">NRRL 2290</strain>
    </source>
</reference>
<sequence length="145" mass="15968">MAEVERFDAFISYAHIDAPWVSKLADNLHRLGLDVWLDQWEMVAGQRVATRLQDGLTKAGAVVAVVSRSWVESGWCGEEFAAAVTAAVEHGKPLIPVVVGEVELPPFIASRFYVDFRHAASPAQYESLVRQLAQAVRGQPSARRP</sequence>
<dbReference type="GO" id="GO:0007165">
    <property type="term" value="P:signal transduction"/>
    <property type="evidence" value="ECO:0007669"/>
    <property type="project" value="InterPro"/>
</dbReference>
<proteinExistence type="predicted"/>
<organism evidence="2 3">
    <name type="scientific">Streptomyces resistomycificus</name>
    <dbReference type="NCBI Taxonomy" id="67356"/>
    <lineage>
        <taxon>Bacteria</taxon>
        <taxon>Bacillati</taxon>
        <taxon>Actinomycetota</taxon>
        <taxon>Actinomycetes</taxon>
        <taxon>Kitasatosporales</taxon>
        <taxon>Streptomycetaceae</taxon>
        <taxon>Streptomyces</taxon>
        <taxon>Streptomyces aurantiacus group</taxon>
    </lineage>
</organism>
<dbReference type="SUPFAM" id="SSF52200">
    <property type="entry name" value="Toll/Interleukin receptor TIR domain"/>
    <property type="match status" value="1"/>
</dbReference>
<name>A0A0L8KTT1_9ACTN</name>
<evidence type="ECO:0000259" key="1">
    <source>
        <dbReference type="PROSITE" id="PS50104"/>
    </source>
</evidence>
<dbReference type="eggNOG" id="COG4916">
    <property type="taxonomic scope" value="Bacteria"/>
</dbReference>
<dbReference type="OrthoDB" id="3483208at2"/>
<gene>
    <name evidence="2" type="ORF">ADK37_37320</name>
</gene>
<dbReference type="EMBL" id="LGUS01000222">
    <property type="protein sequence ID" value="KOG29363.1"/>
    <property type="molecule type" value="Genomic_DNA"/>
</dbReference>
<evidence type="ECO:0000313" key="3">
    <source>
        <dbReference type="Proteomes" id="UP000037251"/>
    </source>
</evidence>
<evidence type="ECO:0000313" key="2">
    <source>
        <dbReference type="EMBL" id="KOG29363.1"/>
    </source>
</evidence>
<dbReference type="PATRIC" id="fig|67356.5.peg.7986"/>
<protein>
    <recommendedName>
        <fullName evidence="1">TIR domain-containing protein</fullName>
    </recommendedName>
</protein>
<dbReference type="STRING" id="67356.AQJ84_04520"/>
<keyword evidence="3" id="KW-1185">Reference proteome</keyword>
<accession>A0A0L8KTT1</accession>
<feature type="domain" description="TIR" evidence="1">
    <location>
        <begin position="5"/>
        <end position="136"/>
    </location>
</feature>
<comment type="caution">
    <text evidence="2">The sequence shown here is derived from an EMBL/GenBank/DDBJ whole genome shotgun (WGS) entry which is preliminary data.</text>
</comment>
<dbReference type="Gene3D" id="3.40.50.10140">
    <property type="entry name" value="Toll/interleukin-1 receptor homology (TIR) domain"/>
    <property type="match status" value="1"/>
</dbReference>